<evidence type="ECO:0000259" key="3">
    <source>
        <dbReference type="PROSITE" id="PS51192"/>
    </source>
</evidence>
<dbReference type="Pfam" id="PF00270">
    <property type="entry name" value="DEAD"/>
    <property type="match status" value="1"/>
</dbReference>
<dbReference type="InterPro" id="IPR027417">
    <property type="entry name" value="P-loop_NTPase"/>
</dbReference>
<dbReference type="GO" id="GO:0003676">
    <property type="term" value="F:nucleic acid binding"/>
    <property type="evidence" value="ECO:0007669"/>
    <property type="project" value="InterPro"/>
</dbReference>
<gene>
    <name evidence="4" type="ORF">FGIG_08902</name>
</gene>
<keyword evidence="2" id="KW-0347">Helicase</keyword>
<keyword evidence="1" id="KW-0378">Hydrolase</keyword>
<protein>
    <submittedName>
        <fullName evidence="4">Eukaryotic initiation factor 4A-II</fullName>
    </submittedName>
</protein>
<keyword evidence="4" id="KW-0648">Protein biosynthesis</keyword>
<keyword evidence="2" id="KW-0067">ATP-binding</keyword>
<keyword evidence="2" id="KW-0547">Nucleotide-binding</keyword>
<dbReference type="SMART" id="SM00487">
    <property type="entry name" value="DEXDc"/>
    <property type="match status" value="1"/>
</dbReference>
<proteinExistence type="predicted"/>
<dbReference type="InterPro" id="IPR014001">
    <property type="entry name" value="Helicase_ATP-bd"/>
</dbReference>
<dbReference type="Proteomes" id="UP000316759">
    <property type="component" value="Unassembled WGS sequence"/>
</dbReference>
<feature type="domain" description="Helicase ATP-binding" evidence="3">
    <location>
        <begin position="1"/>
        <end position="162"/>
    </location>
</feature>
<evidence type="ECO:0000256" key="1">
    <source>
        <dbReference type="ARBA" id="ARBA00022801"/>
    </source>
</evidence>
<dbReference type="PROSITE" id="PS51192">
    <property type="entry name" value="HELICASE_ATP_BIND_1"/>
    <property type="match status" value="1"/>
</dbReference>
<dbReference type="InterPro" id="IPR011545">
    <property type="entry name" value="DEAD/DEAH_box_helicase_dom"/>
</dbReference>
<dbReference type="GO" id="GO:0004386">
    <property type="term" value="F:helicase activity"/>
    <property type="evidence" value="ECO:0007669"/>
    <property type="project" value="UniProtKB-KW"/>
</dbReference>
<dbReference type="STRING" id="46835.A0A504YSL1"/>
<name>A0A504YSL1_FASGI</name>
<dbReference type="GO" id="GO:0003743">
    <property type="term" value="F:translation initiation factor activity"/>
    <property type="evidence" value="ECO:0007669"/>
    <property type="project" value="UniProtKB-KW"/>
</dbReference>
<dbReference type="GO" id="GO:0005524">
    <property type="term" value="F:ATP binding"/>
    <property type="evidence" value="ECO:0007669"/>
    <property type="project" value="InterPro"/>
</dbReference>
<evidence type="ECO:0000313" key="5">
    <source>
        <dbReference type="Proteomes" id="UP000316759"/>
    </source>
</evidence>
<dbReference type="OrthoDB" id="10265785at2759"/>
<dbReference type="Gene3D" id="3.40.50.300">
    <property type="entry name" value="P-loop containing nucleotide triphosphate hydrolases"/>
    <property type="match status" value="1"/>
</dbReference>
<organism evidence="4 5">
    <name type="scientific">Fasciola gigantica</name>
    <name type="common">Giant liver fluke</name>
    <dbReference type="NCBI Taxonomy" id="46835"/>
    <lineage>
        <taxon>Eukaryota</taxon>
        <taxon>Metazoa</taxon>
        <taxon>Spiralia</taxon>
        <taxon>Lophotrochozoa</taxon>
        <taxon>Platyhelminthes</taxon>
        <taxon>Trematoda</taxon>
        <taxon>Digenea</taxon>
        <taxon>Plagiorchiida</taxon>
        <taxon>Echinostomata</taxon>
        <taxon>Echinostomatoidea</taxon>
        <taxon>Fasciolidae</taxon>
        <taxon>Fasciola</taxon>
    </lineage>
</organism>
<evidence type="ECO:0000313" key="4">
    <source>
        <dbReference type="EMBL" id="TPP63201.1"/>
    </source>
</evidence>
<evidence type="ECO:0000256" key="2">
    <source>
        <dbReference type="ARBA" id="ARBA00022806"/>
    </source>
</evidence>
<sequence>MVAQAKSGTGKTAIFSIAVLQPITTSDPHCQTLVLALTRELAKQIQTVAMALSDYTDITCHACIGGVQISADIEKLESGQQIVVGTPGRMLDLINYGYLRTEAIQIFVLEKADKMLSLGLKNQIKEIFRCLTYDVKVILLSAIILDEVLGVTKHFMDNSAGILIKQEGLTLEGIRQFCVNVEQEV</sequence>
<accession>A0A504YSL1</accession>
<reference evidence="4 5" key="1">
    <citation type="submission" date="2019-04" db="EMBL/GenBank/DDBJ databases">
        <title>Annotation for the trematode Fasciola gigantica.</title>
        <authorList>
            <person name="Choi Y.-J."/>
        </authorList>
    </citation>
    <scope>NUCLEOTIDE SEQUENCE [LARGE SCALE GENOMIC DNA]</scope>
    <source>
        <strain evidence="4">Uganda_cow_1</strain>
    </source>
</reference>
<dbReference type="EMBL" id="SUNJ01005934">
    <property type="protein sequence ID" value="TPP63201.1"/>
    <property type="molecule type" value="Genomic_DNA"/>
</dbReference>
<dbReference type="GO" id="GO:0016787">
    <property type="term" value="F:hydrolase activity"/>
    <property type="evidence" value="ECO:0007669"/>
    <property type="project" value="UniProtKB-KW"/>
</dbReference>
<keyword evidence="5" id="KW-1185">Reference proteome</keyword>
<keyword evidence="4" id="KW-0396">Initiation factor</keyword>
<comment type="caution">
    <text evidence="4">The sequence shown here is derived from an EMBL/GenBank/DDBJ whole genome shotgun (WGS) entry which is preliminary data.</text>
</comment>
<dbReference type="PANTHER" id="PTHR47958">
    <property type="entry name" value="ATP-DEPENDENT RNA HELICASE DBP3"/>
    <property type="match status" value="1"/>
</dbReference>
<dbReference type="SUPFAM" id="SSF52540">
    <property type="entry name" value="P-loop containing nucleoside triphosphate hydrolases"/>
    <property type="match status" value="1"/>
</dbReference>
<dbReference type="AlphaFoldDB" id="A0A504YSL1"/>